<dbReference type="InterPro" id="IPR036249">
    <property type="entry name" value="Thioredoxin-like_sf"/>
</dbReference>
<dbReference type="PROSITE" id="PS50206">
    <property type="entry name" value="RHODANESE_3"/>
    <property type="match status" value="1"/>
</dbReference>
<dbReference type="InterPro" id="IPR036282">
    <property type="entry name" value="Glutathione-S-Trfase_C_sf"/>
</dbReference>
<dbReference type="Gene3D" id="3.30.70.100">
    <property type="match status" value="1"/>
</dbReference>
<dbReference type="SUPFAM" id="SSF47616">
    <property type="entry name" value="GST C-terminal domain-like"/>
    <property type="match status" value="1"/>
</dbReference>
<dbReference type="Pfam" id="PF13417">
    <property type="entry name" value="GST_N_3"/>
    <property type="match status" value="1"/>
</dbReference>
<dbReference type="InterPro" id="IPR001763">
    <property type="entry name" value="Rhodanese-like_dom"/>
</dbReference>
<dbReference type="HAMAP" id="MF_00469">
    <property type="entry name" value="TrhO"/>
    <property type="match status" value="1"/>
</dbReference>
<dbReference type="SUPFAM" id="SSF52821">
    <property type="entry name" value="Rhodanese/Cell cycle control phosphatase"/>
    <property type="match status" value="1"/>
</dbReference>
<dbReference type="Gene3D" id="3.40.30.10">
    <property type="entry name" value="Glutaredoxin"/>
    <property type="match status" value="1"/>
</dbReference>
<dbReference type="PANTHER" id="PTHR43268:SF3">
    <property type="entry name" value="RHODANESE-LIKE DOMAIN-CONTAINING PROTEIN 7-RELATED"/>
    <property type="match status" value="1"/>
</dbReference>
<dbReference type="EC" id="1.14.-.-" evidence="1"/>
<comment type="similarity">
    <text evidence="1">Belongs to the TrhO family.</text>
</comment>
<evidence type="ECO:0000256" key="1">
    <source>
        <dbReference type="HAMAP-Rule" id="MF_00469"/>
    </source>
</evidence>
<dbReference type="CDD" id="cd01518">
    <property type="entry name" value="RHOD_YceA"/>
    <property type="match status" value="1"/>
</dbReference>
<evidence type="ECO:0000259" key="3">
    <source>
        <dbReference type="PROSITE" id="PS50404"/>
    </source>
</evidence>
<reference evidence="4 5" key="1">
    <citation type="submission" date="2023-08" db="EMBL/GenBank/DDBJ databases">
        <title>Functional and genomic diversity of the sorghum phyllosphere microbiome.</title>
        <authorList>
            <person name="Shade A."/>
        </authorList>
    </citation>
    <scope>NUCLEOTIDE SEQUENCE [LARGE SCALE GENOMIC DNA]</scope>
    <source>
        <strain evidence="4 5">SORGH_AS_0335</strain>
    </source>
</reference>
<dbReference type="Pfam" id="PF17773">
    <property type="entry name" value="UPF0176_N"/>
    <property type="match status" value="1"/>
</dbReference>
<evidence type="ECO:0000313" key="4">
    <source>
        <dbReference type="EMBL" id="MDR6215747.1"/>
    </source>
</evidence>
<comment type="catalytic activity">
    <reaction evidence="1">
        <text>uridine(34) in tRNA + AH2 + O2 = 5-hydroxyuridine(34) in tRNA + A + H2O</text>
        <dbReference type="Rhea" id="RHEA:64224"/>
        <dbReference type="Rhea" id="RHEA-COMP:11727"/>
        <dbReference type="Rhea" id="RHEA-COMP:13381"/>
        <dbReference type="ChEBI" id="CHEBI:13193"/>
        <dbReference type="ChEBI" id="CHEBI:15377"/>
        <dbReference type="ChEBI" id="CHEBI:15379"/>
        <dbReference type="ChEBI" id="CHEBI:17499"/>
        <dbReference type="ChEBI" id="CHEBI:65315"/>
        <dbReference type="ChEBI" id="CHEBI:136877"/>
    </reaction>
</comment>
<accession>A0ABU1IG31</accession>
<dbReference type="SMART" id="SM00450">
    <property type="entry name" value="RHOD"/>
    <property type="match status" value="1"/>
</dbReference>
<dbReference type="EMBL" id="JAVIZX010000001">
    <property type="protein sequence ID" value="MDR6215747.1"/>
    <property type="molecule type" value="Genomic_DNA"/>
</dbReference>
<dbReference type="InterPro" id="IPR020936">
    <property type="entry name" value="TrhO"/>
</dbReference>
<keyword evidence="1" id="KW-0560">Oxidoreductase</keyword>
<evidence type="ECO:0000259" key="2">
    <source>
        <dbReference type="PROSITE" id="PS50206"/>
    </source>
</evidence>
<dbReference type="Gene3D" id="1.20.1050.10">
    <property type="match status" value="1"/>
</dbReference>
<protein>
    <recommendedName>
        <fullName evidence="1">tRNA uridine(34) hydroxylase</fullName>
        <ecNumber evidence="1">1.14.-.-</ecNumber>
    </recommendedName>
    <alternativeName>
        <fullName evidence="1">tRNA hydroxylation protein O</fullName>
    </alternativeName>
</protein>
<dbReference type="CDD" id="cd03196">
    <property type="entry name" value="GST_C_5"/>
    <property type="match status" value="1"/>
</dbReference>
<dbReference type="RefSeq" id="WP_309830624.1">
    <property type="nucleotide sequence ID" value="NZ_JAVIZX010000001.1"/>
</dbReference>
<keyword evidence="1" id="KW-0819">tRNA processing</keyword>
<keyword evidence="5" id="KW-1185">Reference proteome</keyword>
<dbReference type="Pfam" id="PF13410">
    <property type="entry name" value="GST_C_2"/>
    <property type="match status" value="1"/>
</dbReference>
<sequence>MSAPYLTAALYQFVDWPDYAALQPPLQAVCDAHGVRGTLLLAPEGINGTIAGRPEDVQAVLAWLRSDARLAQLKHKEAWGDRLPFYRMRVRLKREIVSLGVPGLNPAAQAGTYVKPQDWNAFIDDPDVVVIDTRNHYEVGIGGFERAVDPGTRSFTEFPAWVEQQSAPGGVLAGNPRVAMFCTGGIRCEKSTALLKSRGFDEVYHLEGGILQYLETVPREDSRWQGECFVFDERVAVGHGLEPGSHSLCRSCRMPLSAEDRDTPQYVQGVSCPYCHGTRNEAELQALAERERQMKLAAQRGQEHIGARLDSAPPRPAAVAAPAALQGPQAAPAGDRPVLYSFRRCPYAMRARLALAVSGTTCELREVVLRDKPAALLQASPKGTVPVMVLPDGAVLQESLDIMLWALEQNDPQRWLQPTHGTRDDMLALIADAQTRFKPVLDRCKYPNRYPDADPDRAWVEAQSWLLALEERLSQTPHLHGTHAALADMAIAPFVRQFAGIDPQRWEAGPWPQLRRWLADWQQGSLFTRTMEKYAAWREGSPVVLFPPAA</sequence>
<feature type="domain" description="Rhodanese" evidence="2">
    <location>
        <begin position="124"/>
        <end position="222"/>
    </location>
</feature>
<dbReference type="Pfam" id="PF00581">
    <property type="entry name" value="Rhodanese"/>
    <property type="match status" value="1"/>
</dbReference>
<feature type="domain" description="GST N-terminal" evidence="3">
    <location>
        <begin position="335"/>
        <end position="414"/>
    </location>
</feature>
<proteinExistence type="inferred from homology"/>
<dbReference type="CDD" id="cd03060">
    <property type="entry name" value="GST_N_Omega_like"/>
    <property type="match status" value="1"/>
</dbReference>
<dbReference type="PANTHER" id="PTHR43268">
    <property type="entry name" value="THIOSULFATE SULFURTRANSFERASE/RHODANESE-LIKE DOMAIN-CONTAINING PROTEIN 2"/>
    <property type="match status" value="1"/>
</dbReference>
<dbReference type="NCBIfam" id="NF001136">
    <property type="entry name" value="PRK00142.1-4"/>
    <property type="match status" value="1"/>
</dbReference>
<dbReference type="SUPFAM" id="SSF52833">
    <property type="entry name" value="Thioredoxin-like"/>
    <property type="match status" value="1"/>
</dbReference>
<dbReference type="InterPro" id="IPR004045">
    <property type="entry name" value="Glutathione_S-Trfase_N"/>
</dbReference>
<dbReference type="Gene3D" id="3.40.250.10">
    <property type="entry name" value="Rhodanese-like domain"/>
    <property type="match status" value="1"/>
</dbReference>
<dbReference type="InterPro" id="IPR040503">
    <property type="entry name" value="TRHO_N"/>
</dbReference>
<comment type="caution">
    <text evidence="4">The sequence shown here is derived from an EMBL/GenBank/DDBJ whole genome shotgun (WGS) entry which is preliminary data.</text>
</comment>
<gene>
    <name evidence="1" type="primary">trhO</name>
    <name evidence="4" type="ORF">QE399_003436</name>
</gene>
<dbReference type="InterPro" id="IPR036873">
    <property type="entry name" value="Rhodanese-like_dom_sf"/>
</dbReference>
<evidence type="ECO:0000313" key="5">
    <source>
        <dbReference type="Proteomes" id="UP001267710"/>
    </source>
</evidence>
<comment type="function">
    <text evidence="1">Catalyzes oxygen-dependent 5-hydroxyuridine (ho5U) modification at position 34 in tRNAs.</text>
</comment>
<dbReference type="PROSITE" id="PS50404">
    <property type="entry name" value="GST_NTER"/>
    <property type="match status" value="1"/>
</dbReference>
<dbReference type="Proteomes" id="UP001267710">
    <property type="component" value="Unassembled WGS sequence"/>
</dbReference>
<organism evidence="4 5">
    <name type="scientific">Paracidovorax wautersii</name>
    <dbReference type="NCBI Taxonomy" id="1177982"/>
    <lineage>
        <taxon>Bacteria</taxon>
        <taxon>Pseudomonadati</taxon>
        <taxon>Pseudomonadota</taxon>
        <taxon>Betaproteobacteria</taxon>
        <taxon>Burkholderiales</taxon>
        <taxon>Comamonadaceae</taxon>
        <taxon>Paracidovorax</taxon>
    </lineage>
</organism>
<name>A0ABU1IG31_9BURK</name>